<comment type="caution">
    <text evidence="2">The sequence shown here is derived from an EMBL/GenBank/DDBJ whole genome shotgun (WGS) entry which is preliminary data.</text>
</comment>
<evidence type="ECO:0000313" key="3">
    <source>
        <dbReference type="Proteomes" id="UP000286931"/>
    </source>
</evidence>
<keyword evidence="3" id="KW-1185">Reference proteome</keyword>
<name>A0A401YTE9_9ACTN</name>
<reference evidence="2 3" key="1">
    <citation type="submission" date="2018-12" db="EMBL/GenBank/DDBJ databases">
        <title>Draft genome sequence of Embleya hyalina NBRC 13850T.</title>
        <authorList>
            <person name="Komaki H."/>
            <person name="Hosoyama A."/>
            <person name="Kimura A."/>
            <person name="Ichikawa N."/>
            <person name="Tamura T."/>
        </authorList>
    </citation>
    <scope>NUCLEOTIDE SEQUENCE [LARGE SCALE GENOMIC DNA]</scope>
    <source>
        <strain evidence="2 3">NBRC 13850</strain>
    </source>
</reference>
<feature type="chain" id="PRO_5019084482" evidence="1">
    <location>
        <begin position="27"/>
        <end position="127"/>
    </location>
</feature>
<feature type="signal peptide" evidence="1">
    <location>
        <begin position="1"/>
        <end position="26"/>
    </location>
</feature>
<evidence type="ECO:0000256" key="1">
    <source>
        <dbReference type="SAM" id="SignalP"/>
    </source>
</evidence>
<dbReference type="OrthoDB" id="4314950at2"/>
<dbReference type="RefSeq" id="WP_126639794.1">
    <property type="nucleotide sequence ID" value="NZ_BIFH01000025.1"/>
</dbReference>
<gene>
    <name evidence="2" type="ORF">EHYA_05549</name>
</gene>
<dbReference type="EMBL" id="BIFH01000025">
    <property type="protein sequence ID" value="GCD97852.1"/>
    <property type="molecule type" value="Genomic_DNA"/>
</dbReference>
<proteinExistence type="predicted"/>
<evidence type="ECO:0000313" key="2">
    <source>
        <dbReference type="EMBL" id="GCD97852.1"/>
    </source>
</evidence>
<keyword evidence="1" id="KW-0732">Signal</keyword>
<dbReference type="Proteomes" id="UP000286931">
    <property type="component" value="Unassembled WGS sequence"/>
</dbReference>
<dbReference type="AlphaFoldDB" id="A0A401YTE9"/>
<organism evidence="2 3">
    <name type="scientific">Embleya hyalina</name>
    <dbReference type="NCBI Taxonomy" id="516124"/>
    <lineage>
        <taxon>Bacteria</taxon>
        <taxon>Bacillati</taxon>
        <taxon>Actinomycetota</taxon>
        <taxon>Actinomycetes</taxon>
        <taxon>Kitasatosporales</taxon>
        <taxon>Streptomycetaceae</taxon>
        <taxon>Embleya</taxon>
    </lineage>
</organism>
<accession>A0A401YTE9</accession>
<sequence length="127" mass="13999">MRKLYAMGVMAAAAVFTMVSVSSAQAVATNVQSPGNLAGGRYESSTDTLSMWDNSVLDNDYVRLRVTNVTRNDPRVYTHDGSPTYNNRKDVHIPSTWKSGDKLSLSVCSVDRYRQVARCSKTVPAYV</sequence>
<protein>
    <submittedName>
        <fullName evidence="2">Uncharacterized protein</fullName>
    </submittedName>
</protein>